<evidence type="ECO:0000256" key="4">
    <source>
        <dbReference type="ARBA" id="ARBA00023128"/>
    </source>
</evidence>
<dbReference type="OrthoDB" id="76305at2759"/>
<sequence length="75" mass="8638">MSTRAKLTLAGSILFTVGIVYGVHHMQQSEREAMRAGLALEEEKYQRKQKNTQELQEQQQLRAYLEQGQEVKSKS</sequence>
<evidence type="ECO:0000313" key="5">
    <source>
        <dbReference type="EMBL" id="RKP11468.1"/>
    </source>
</evidence>
<keyword evidence="4" id="KW-0496">Mitochondrion</keyword>
<organism evidence="5 6">
    <name type="scientific">Piptocephalis cylindrospora</name>
    <dbReference type="NCBI Taxonomy" id="1907219"/>
    <lineage>
        <taxon>Eukaryota</taxon>
        <taxon>Fungi</taxon>
        <taxon>Fungi incertae sedis</taxon>
        <taxon>Zoopagomycota</taxon>
        <taxon>Zoopagomycotina</taxon>
        <taxon>Zoopagomycetes</taxon>
        <taxon>Zoopagales</taxon>
        <taxon>Piptocephalidaceae</taxon>
        <taxon>Piptocephalis</taxon>
    </lineage>
</organism>
<protein>
    <recommendedName>
        <fullName evidence="7">Cytochrome c oxidase assembly protein</fullName>
    </recommendedName>
</protein>
<dbReference type="Pfam" id="PF15786">
    <property type="entry name" value="PET117"/>
    <property type="match status" value="1"/>
</dbReference>
<dbReference type="PANTHER" id="PTHR28163:SF1">
    <property type="entry name" value="PROTEIN PET117 HOMOLOG, MITOCHONDRIAL"/>
    <property type="match status" value="1"/>
</dbReference>
<keyword evidence="3" id="KW-0809">Transit peptide</keyword>
<gene>
    <name evidence="5" type="ORF">BJ684DRAFT_21961</name>
</gene>
<evidence type="ECO:0000256" key="1">
    <source>
        <dbReference type="ARBA" id="ARBA00004173"/>
    </source>
</evidence>
<evidence type="ECO:0000256" key="3">
    <source>
        <dbReference type="ARBA" id="ARBA00022946"/>
    </source>
</evidence>
<dbReference type="GO" id="GO:0033617">
    <property type="term" value="P:mitochondrial respiratory chain complex IV assembly"/>
    <property type="evidence" value="ECO:0007669"/>
    <property type="project" value="TreeGrafter"/>
</dbReference>
<accession>A0A4P9XYG2</accession>
<comment type="subcellular location">
    <subcellularLocation>
        <location evidence="1">Mitochondrion</location>
    </subcellularLocation>
</comment>
<dbReference type="EMBL" id="KZ988886">
    <property type="protein sequence ID" value="RKP11468.1"/>
    <property type="molecule type" value="Genomic_DNA"/>
</dbReference>
<name>A0A4P9XYG2_9FUNG</name>
<evidence type="ECO:0000313" key="6">
    <source>
        <dbReference type="Proteomes" id="UP000267251"/>
    </source>
</evidence>
<dbReference type="InterPro" id="IPR031568">
    <property type="entry name" value="Pet117"/>
</dbReference>
<dbReference type="Proteomes" id="UP000267251">
    <property type="component" value="Unassembled WGS sequence"/>
</dbReference>
<reference evidence="6" key="1">
    <citation type="journal article" date="2018" name="Nat. Microbiol.">
        <title>Leveraging single-cell genomics to expand the fungal tree of life.</title>
        <authorList>
            <person name="Ahrendt S.R."/>
            <person name="Quandt C.A."/>
            <person name="Ciobanu D."/>
            <person name="Clum A."/>
            <person name="Salamov A."/>
            <person name="Andreopoulos B."/>
            <person name="Cheng J.F."/>
            <person name="Woyke T."/>
            <person name="Pelin A."/>
            <person name="Henrissat B."/>
            <person name="Reynolds N.K."/>
            <person name="Benny G.L."/>
            <person name="Smith M.E."/>
            <person name="James T.Y."/>
            <person name="Grigoriev I.V."/>
        </authorList>
    </citation>
    <scope>NUCLEOTIDE SEQUENCE [LARGE SCALE GENOMIC DNA]</scope>
</reference>
<evidence type="ECO:0000256" key="2">
    <source>
        <dbReference type="ARBA" id="ARBA00008197"/>
    </source>
</evidence>
<dbReference type="PANTHER" id="PTHR28163">
    <property type="entry name" value="PROTEIN PET117 HOMOLOG, MITOCHONDRIAL"/>
    <property type="match status" value="1"/>
</dbReference>
<evidence type="ECO:0008006" key="7">
    <source>
        <dbReference type="Google" id="ProtNLM"/>
    </source>
</evidence>
<proteinExistence type="inferred from homology"/>
<dbReference type="AlphaFoldDB" id="A0A4P9XYG2"/>
<keyword evidence="6" id="KW-1185">Reference proteome</keyword>
<dbReference type="GO" id="GO:0005739">
    <property type="term" value="C:mitochondrion"/>
    <property type="evidence" value="ECO:0007669"/>
    <property type="project" value="UniProtKB-SubCell"/>
</dbReference>
<comment type="similarity">
    <text evidence="2">Belongs to the PET117 family.</text>
</comment>